<dbReference type="Proteomes" id="UP000242222">
    <property type="component" value="Unassembled WGS sequence"/>
</dbReference>
<dbReference type="STRING" id="1367852.SAMN05216516_10286"/>
<evidence type="ECO:0000313" key="2">
    <source>
        <dbReference type="Proteomes" id="UP000242222"/>
    </source>
</evidence>
<evidence type="ECO:0000313" key="1">
    <source>
        <dbReference type="EMBL" id="SFN04829.1"/>
    </source>
</evidence>
<keyword evidence="2" id="KW-1185">Reference proteome</keyword>
<accession>A0A1I4VV09</accession>
<dbReference type="OrthoDB" id="6506866at2"/>
<dbReference type="EMBL" id="FOVC01000002">
    <property type="protein sequence ID" value="SFN04829.1"/>
    <property type="molecule type" value="Genomic_DNA"/>
</dbReference>
<gene>
    <name evidence="1" type="ORF">SAMN05216516_10286</name>
</gene>
<proteinExistence type="predicted"/>
<sequence>MLINSSISRSENLTITPEKKAAIARANDELHLAGIDTTDTQVFMPLEKARQDVTKAITLLKQNKYYEANIALKDAEDSVIIQK</sequence>
<dbReference type="Pfam" id="PF10938">
    <property type="entry name" value="YfdX"/>
    <property type="match status" value="1"/>
</dbReference>
<protein>
    <submittedName>
        <fullName evidence="1">YfdX protein</fullName>
    </submittedName>
</protein>
<organism evidence="1 2">
    <name type="scientific">Izhakiella capsodis</name>
    <dbReference type="NCBI Taxonomy" id="1367852"/>
    <lineage>
        <taxon>Bacteria</taxon>
        <taxon>Pseudomonadati</taxon>
        <taxon>Pseudomonadota</taxon>
        <taxon>Gammaproteobacteria</taxon>
        <taxon>Enterobacterales</taxon>
        <taxon>Erwiniaceae</taxon>
        <taxon>Izhakiella</taxon>
    </lineage>
</organism>
<name>A0A1I4VV09_9GAMM</name>
<dbReference type="Gene3D" id="1.20.120.1940">
    <property type="entry name" value="YfdX protein domain"/>
    <property type="match status" value="1"/>
</dbReference>
<reference evidence="2" key="1">
    <citation type="submission" date="2016-10" db="EMBL/GenBank/DDBJ databases">
        <authorList>
            <person name="Varghese N."/>
            <person name="Submissions S."/>
        </authorList>
    </citation>
    <scope>NUCLEOTIDE SEQUENCE [LARGE SCALE GENOMIC DNA]</scope>
    <source>
        <strain evidence="2">N6PO6</strain>
    </source>
</reference>
<dbReference type="InterPro" id="IPR021236">
    <property type="entry name" value="Uncharacterised_YfdX"/>
</dbReference>
<dbReference type="AlphaFoldDB" id="A0A1I4VV09"/>
<dbReference type="RefSeq" id="WP_092875350.1">
    <property type="nucleotide sequence ID" value="NZ_FOVC01000002.1"/>
</dbReference>